<dbReference type="SMART" id="SM00353">
    <property type="entry name" value="HLH"/>
    <property type="match status" value="1"/>
</dbReference>
<feature type="domain" description="BHLH" evidence="8">
    <location>
        <begin position="275"/>
        <end position="330"/>
    </location>
</feature>
<dbReference type="GO" id="GO:0046983">
    <property type="term" value="F:protein dimerization activity"/>
    <property type="evidence" value="ECO:0007669"/>
    <property type="project" value="InterPro"/>
</dbReference>
<evidence type="ECO:0000256" key="3">
    <source>
        <dbReference type="ARBA" id="ARBA00023015"/>
    </source>
</evidence>
<feature type="compositionally biased region" description="Low complexity" evidence="7">
    <location>
        <begin position="221"/>
        <end position="230"/>
    </location>
</feature>
<dbReference type="Proteomes" id="UP000728185">
    <property type="component" value="Unassembled WGS sequence"/>
</dbReference>
<evidence type="ECO:0000313" key="9">
    <source>
        <dbReference type="EMBL" id="KAA0200459.1"/>
    </source>
</evidence>
<dbReference type="GO" id="GO:0000981">
    <property type="term" value="F:DNA-binding transcription factor activity, RNA polymerase II-specific"/>
    <property type="evidence" value="ECO:0007669"/>
    <property type="project" value="TreeGrafter"/>
</dbReference>
<name>A0A8E0S3Q0_9TREM</name>
<dbReference type="InterPro" id="IPR011598">
    <property type="entry name" value="bHLH_dom"/>
</dbReference>
<comment type="similarity">
    <text evidence="2">Belongs to the MiT/TFE family.</text>
</comment>
<dbReference type="AlphaFoldDB" id="A0A8E0S3Q0"/>
<feature type="compositionally biased region" description="Basic and acidic residues" evidence="7">
    <location>
        <begin position="487"/>
        <end position="503"/>
    </location>
</feature>
<keyword evidence="3" id="KW-0805">Transcription regulation</keyword>
<evidence type="ECO:0000256" key="6">
    <source>
        <dbReference type="ARBA" id="ARBA00023242"/>
    </source>
</evidence>
<reference evidence="9" key="1">
    <citation type="submission" date="2019-05" db="EMBL/GenBank/DDBJ databases">
        <title>Annotation for the trematode Fasciolopsis buski.</title>
        <authorList>
            <person name="Choi Y.-J."/>
        </authorList>
    </citation>
    <scope>NUCLEOTIDE SEQUENCE</scope>
    <source>
        <strain evidence="9">HT</strain>
        <tissue evidence="9">Whole worm</tissue>
    </source>
</reference>
<accession>A0A8E0S3Q0</accession>
<evidence type="ECO:0000313" key="10">
    <source>
        <dbReference type="Proteomes" id="UP000728185"/>
    </source>
</evidence>
<dbReference type="Gene3D" id="4.10.280.10">
    <property type="entry name" value="Helix-loop-helix DNA-binding domain"/>
    <property type="match status" value="1"/>
</dbReference>
<dbReference type="InterPro" id="IPR036638">
    <property type="entry name" value="HLH_DNA-bd_sf"/>
</dbReference>
<feature type="compositionally biased region" description="Polar residues" evidence="7">
    <location>
        <begin position="231"/>
        <end position="251"/>
    </location>
</feature>
<evidence type="ECO:0000256" key="2">
    <source>
        <dbReference type="ARBA" id="ARBA00008289"/>
    </source>
</evidence>
<dbReference type="SUPFAM" id="SSF47459">
    <property type="entry name" value="HLH, helix-loop-helix DNA-binding domain"/>
    <property type="match status" value="1"/>
</dbReference>
<evidence type="ECO:0000256" key="5">
    <source>
        <dbReference type="ARBA" id="ARBA00023163"/>
    </source>
</evidence>
<evidence type="ECO:0000256" key="1">
    <source>
        <dbReference type="ARBA" id="ARBA00004123"/>
    </source>
</evidence>
<feature type="compositionally biased region" description="Polar residues" evidence="7">
    <location>
        <begin position="473"/>
        <end position="483"/>
    </location>
</feature>
<comment type="subcellular location">
    <subcellularLocation>
        <location evidence="1">Nucleus</location>
    </subcellularLocation>
</comment>
<dbReference type="PROSITE" id="PS50888">
    <property type="entry name" value="BHLH"/>
    <property type="match status" value="1"/>
</dbReference>
<feature type="region of interest" description="Disordered" evidence="7">
    <location>
        <begin position="407"/>
        <end position="511"/>
    </location>
</feature>
<keyword evidence="10" id="KW-1185">Reference proteome</keyword>
<organism evidence="9 10">
    <name type="scientific">Fasciolopsis buskii</name>
    <dbReference type="NCBI Taxonomy" id="27845"/>
    <lineage>
        <taxon>Eukaryota</taxon>
        <taxon>Metazoa</taxon>
        <taxon>Spiralia</taxon>
        <taxon>Lophotrochozoa</taxon>
        <taxon>Platyhelminthes</taxon>
        <taxon>Trematoda</taxon>
        <taxon>Digenea</taxon>
        <taxon>Plagiorchiida</taxon>
        <taxon>Echinostomata</taxon>
        <taxon>Echinostomatoidea</taxon>
        <taxon>Fasciolidae</taxon>
        <taxon>Fasciolopsis</taxon>
    </lineage>
</organism>
<gene>
    <name evidence="9" type="ORF">FBUS_03293</name>
</gene>
<dbReference type="PANTHER" id="PTHR45776">
    <property type="entry name" value="MIP04163P"/>
    <property type="match status" value="1"/>
</dbReference>
<dbReference type="EMBL" id="LUCM01000515">
    <property type="protein sequence ID" value="KAA0200459.1"/>
    <property type="molecule type" value="Genomic_DNA"/>
</dbReference>
<dbReference type="GO" id="GO:0000978">
    <property type="term" value="F:RNA polymerase II cis-regulatory region sequence-specific DNA binding"/>
    <property type="evidence" value="ECO:0007669"/>
    <property type="project" value="TreeGrafter"/>
</dbReference>
<evidence type="ECO:0000256" key="7">
    <source>
        <dbReference type="SAM" id="MobiDB-lite"/>
    </source>
</evidence>
<protein>
    <submittedName>
        <fullName evidence="9">Transcription factor EB</fullName>
    </submittedName>
</protein>
<feature type="compositionally biased region" description="Low complexity" evidence="7">
    <location>
        <begin position="368"/>
        <end position="387"/>
    </location>
</feature>
<evidence type="ECO:0000256" key="4">
    <source>
        <dbReference type="ARBA" id="ARBA00023125"/>
    </source>
</evidence>
<keyword evidence="5" id="KW-0804">Transcription</keyword>
<proteinExistence type="inferred from homology"/>
<dbReference type="GO" id="GO:0005634">
    <property type="term" value="C:nucleus"/>
    <property type="evidence" value="ECO:0007669"/>
    <property type="project" value="UniProtKB-SubCell"/>
</dbReference>
<keyword evidence="4" id="KW-0238">DNA-binding</keyword>
<feature type="region of interest" description="Disordered" evidence="7">
    <location>
        <begin position="527"/>
        <end position="555"/>
    </location>
</feature>
<dbReference type="PANTHER" id="PTHR45776:SF2">
    <property type="entry name" value="MIP04163P"/>
    <property type="match status" value="1"/>
</dbReference>
<feature type="compositionally biased region" description="Polar residues" evidence="7">
    <location>
        <begin position="407"/>
        <end position="427"/>
    </location>
</feature>
<comment type="caution">
    <text evidence="9">The sequence shown here is derived from an EMBL/GenBank/DDBJ whole genome shotgun (WGS) entry which is preliminary data.</text>
</comment>
<sequence length="579" mass="61648">MNPVSTDVECPVAMDSSFIPTAPPFDYAQRLPSLEGSSSAPIGRSVSGLTSQSWHPFATNSVQTHSQASSFHGAGGHLFPVFSGTIGLYGNEFGSSVTTSNSTNATTNGNVNGTTPITIPCILDSHGKQDSQFAQANSYANHVSVTAASAAAAAVALAGTTTGTGVMTRMRSSLGSPPNGSNNTNAATIELQPIRLDSLGLSGTGVGNATSTTPVPNYPPSAGSSNSQSSTPAHQTFGYGSNGSSVSQLNTSQTNLAGGTFFEENTKTVTIKQRSKKESHNRIERKRRDYINSQIVYLSSLLPPELYRDVDGRRNKGSVLRLSVNYIMELREAVSRMNGLKQENALAQQLIPLLLKRIEALEQNPEMRSNTASTTSPSTASPRGSGSFESLYQSWLLMTESNQRANNVANSGSLGANSARSSTSDRPGQTGGQPGSVGPDNSYFPDLMMQTSVTTDAESEVDSGVSGPGLIRVSSSLSGQHRNMVNVKREQSEEEQQQQRRLSDSTNSRMRVDARRVGVGLTCTGRSSFGELSNPERIDEEVSPMDSGVYESQSNSAAYERYQRILQQARQPSLFGHNE</sequence>
<dbReference type="Pfam" id="PF00010">
    <property type="entry name" value="HLH"/>
    <property type="match status" value="1"/>
</dbReference>
<feature type="region of interest" description="Disordered" evidence="7">
    <location>
        <begin position="200"/>
        <end position="251"/>
    </location>
</feature>
<evidence type="ECO:0000259" key="8">
    <source>
        <dbReference type="PROSITE" id="PS50888"/>
    </source>
</evidence>
<feature type="region of interest" description="Disordered" evidence="7">
    <location>
        <begin position="365"/>
        <end position="387"/>
    </location>
</feature>
<dbReference type="OrthoDB" id="6242697at2759"/>
<keyword evidence="6" id="KW-0539">Nucleus</keyword>